<dbReference type="Gene3D" id="3.40.50.300">
    <property type="entry name" value="P-loop containing nucleotide triphosphate hydrolases"/>
    <property type="match status" value="1"/>
</dbReference>
<dbReference type="InParanoid" id="Q758J4"/>
<keyword evidence="4" id="KW-0479">Metal-binding</keyword>
<keyword evidence="4" id="KW-0460">Magnesium</keyword>
<dbReference type="PANTHER" id="PTHR45732">
    <property type="entry name" value="ADP-RIBOSYLATION FACTOR-LIKE PROTEIN 8"/>
    <property type="match status" value="1"/>
</dbReference>
<evidence type="ECO:0000256" key="3">
    <source>
        <dbReference type="PIRSR" id="PIRSR606689-1"/>
    </source>
</evidence>
<dbReference type="RefSeq" id="NP_984629.2">
    <property type="nucleotide sequence ID" value="NM_209982.2"/>
</dbReference>
<feature type="binding site" evidence="3">
    <location>
        <begin position="163"/>
        <end position="166"/>
    </location>
    <ligand>
        <name>GTP</name>
        <dbReference type="ChEBI" id="CHEBI:37565"/>
    </ligand>
</feature>
<dbReference type="PROSITE" id="PS51417">
    <property type="entry name" value="ARF"/>
    <property type="match status" value="1"/>
</dbReference>
<keyword evidence="2 3" id="KW-0342">GTP-binding</keyword>
<proteinExistence type="predicted"/>
<reference evidence="7" key="2">
    <citation type="journal article" date="2013" name="G3 (Bethesda)">
        <title>Genomes of Ashbya fungi isolated from insects reveal four mating-type loci, numerous translocations, lack of transposons, and distinct gene duplications.</title>
        <authorList>
            <person name="Dietrich F.S."/>
            <person name="Voegeli S."/>
            <person name="Kuo S."/>
            <person name="Philippsen P."/>
        </authorList>
    </citation>
    <scope>GENOME REANNOTATION</scope>
    <source>
        <strain evidence="7">ATCC 10895 / CBS 109.51 / FGSC 9923 / NRRL Y-1056</strain>
    </source>
</reference>
<evidence type="ECO:0000313" key="6">
    <source>
        <dbReference type="EMBL" id="AAS52453.2"/>
    </source>
</evidence>
<dbReference type="SMART" id="SM00178">
    <property type="entry name" value="SAR"/>
    <property type="match status" value="1"/>
</dbReference>
<dbReference type="Proteomes" id="UP000000591">
    <property type="component" value="Chromosome V"/>
</dbReference>
<dbReference type="SMART" id="SM00177">
    <property type="entry name" value="ARF"/>
    <property type="match status" value="1"/>
</dbReference>
<dbReference type="EMBL" id="AE016818">
    <property type="protein sequence ID" value="AAS52453.2"/>
    <property type="molecule type" value="Genomic_DNA"/>
</dbReference>
<evidence type="ECO:0000256" key="4">
    <source>
        <dbReference type="PIRSR" id="PIRSR606689-2"/>
    </source>
</evidence>
<keyword evidence="7" id="KW-1185">Reference proteome</keyword>
<dbReference type="OMA" id="NYEYEDI"/>
<dbReference type="GO" id="GO:0005525">
    <property type="term" value="F:GTP binding"/>
    <property type="evidence" value="ECO:0007669"/>
    <property type="project" value="UniProtKB-KW"/>
</dbReference>
<feature type="compositionally biased region" description="Low complexity" evidence="5">
    <location>
        <begin position="187"/>
        <end position="199"/>
    </location>
</feature>
<dbReference type="GO" id="GO:0046872">
    <property type="term" value="F:metal ion binding"/>
    <property type="evidence" value="ECO:0007669"/>
    <property type="project" value="UniProtKB-KW"/>
</dbReference>
<feature type="binding site" evidence="3">
    <location>
        <position position="107"/>
    </location>
    <ligand>
        <name>GTP</name>
        <dbReference type="ChEBI" id="CHEBI:37565"/>
    </ligand>
</feature>
<dbReference type="InterPro" id="IPR027417">
    <property type="entry name" value="P-loop_NTPase"/>
</dbReference>
<dbReference type="PANTHER" id="PTHR45732:SF7">
    <property type="entry name" value="ADP-RIBOSYLATION FACTOR-LIKE PROTEIN 8"/>
    <property type="match status" value="1"/>
</dbReference>
<dbReference type="SUPFAM" id="SSF52540">
    <property type="entry name" value="P-loop containing nucleoside triphosphate hydrolases"/>
    <property type="match status" value="1"/>
</dbReference>
<reference evidence="6 7" key="1">
    <citation type="journal article" date="2004" name="Science">
        <title>The Ashbya gossypii genome as a tool for mapping the ancient Saccharomyces cerevisiae genome.</title>
        <authorList>
            <person name="Dietrich F.S."/>
            <person name="Voegeli S."/>
            <person name="Brachat S."/>
            <person name="Lerch A."/>
            <person name="Gates K."/>
            <person name="Steiner S."/>
            <person name="Mohr C."/>
            <person name="Pohlmann R."/>
            <person name="Luedi P."/>
            <person name="Choi S."/>
            <person name="Wing R.A."/>
            <person name="Flavier A."/>
            <person name="Gaffney T.D."/>
            <person name="Philippsen P."/>
        </authorList>
    </citation>
    <scope>NUCLEOTIDE SEQUENCE [LARGE SCALE GENOMIC DNA]</scope>
    <source>
        <strain evidence="7">ATCC 10895 / CBS 109.51 / FGSC 9923 / NRRL Y-1056</strain>
    </source>
</reference>
<dbReference type="GO" id="GO:0003924">
    <property type="term" value="F:GTPase activity"/>
    <property type="evidence" value="ECO:0007669"/>
    <property type="project" value="InterPro"/>
</dbReference>
<gene>
    <name evidence="6" type="ORF">AGOS_AEL232C</name>
</gene>
<dbReference type="GO" id="GO:0098852">
    <property type="term" value="C:lytic vacuole membrane"/>
    <property type="evidence" value="ECO:0000318"/>
    <property type="project" value="GO_Central"/>
</dbReference>
<dbReference type="InterPro" id="IPR006689">
    <property type="entry name" value="Small_GTPase_ARF/SAR"/>
</dbReference>
<dbReference type="HOGENOM" id="CLU_1102959_0_0_1"/>
<dbReference type="PRINTS" id="PR00449">
    <property type="entry name" value="RASTRNSFRMNG"/>
</dbReference>
<evidence type="ECO:0000256" key="1">
    <source>
        <dbReference type="ARBA" id="ARBA00022741"/>
    </source>
</evidence>
<dbReference type="AlphaFoldDB" id="Q758J4"/>
<evidence type="ECO:0000256" key="2">
    <source>
        <dbReference type="ARBA" id="ARBA00023134"/>
    </source>
</evidence>
<organism evidence="6 7">
    <name type="scientific">Eremothecium gossypii (strain ATCC 10895 / CBS 109.51 / FGSC 9923 / NRRL Y-1056)</name>
    <name type="common">Yeast</name>
    <name type="synonym">Ashbya gossypii</name>
    <dbReference type="NCBI Taxonomy" id="284811"/>
    <lineage>
        <taxon>Eukaryota</taxon>
        <taxon>Fungi</taxon>
        <taxon>Dikarya</taxon>
        <taxon>Ascomycota</taxon>
        <taxon>Saccharomycotina</taxon>
        <taxon>Saccharomycetes</taxon>
        <taxon>Saccharomycetales</taxon>
        <taxon>Saccharomycetaceae</taxon>
        <taxon>Eremothecium</taxon>
    </lineage>
</organism>
<feature type="binding site" evidence="4">
    <location>
        <position position="85"/>
    </location>
    <ligand>
        <name>Mg(2+)</name>
        <dbReference type="ChEBI" id="CHEBI:18420"/>
    </ligand>
</feature>
<feature type="binding site" evidence="4">
    <location>
        <position position="67"/>
    </location>
    <ligand>
        <name>Mg(2+)</name>
        <dbReference type="ChEBI" id="CHEBI:18420"/>
    </ligand>
</feature>
<dbReference type="STRING" id="284811.Q758J4"/>
<feature type="region of interest" description="Disordered" evidence="5">
    <location>
        <begin position="171"/>
        <end position="199"/>
    </location>
</feature>
<feature type="binding site" evidence="3">
    <location>
        <begin position="60"/>
        <end position="67"/>
    </location>
    <ligand>
        <name>GTP</name>
        <dbReference type="ChEBI" id="CHEBI:37565"/>
    </ligand>
</feature>
<evidence type="ECO:0000313" key="7">
    <source>
        <dbReference type="Proteomes" id="UP000000591"/>
    </source>
</evidence>
<dbReference type="OrthoDB" id="2011769at2759"/>
<sequence>MTPTGGEVDFFLDSPFRLQKLMLVAPPSRTMDLLTAWIHRLWTCLCLFFNQRQLKIAIVGLQNSGKTTLAALLTGHPFRADTIPTLGIDVRHATIGQTLLQVYDLAGQARHRFLWDRCLDTTDLVVYVLDLSDDTAWEAAKHALQSVLVATNARRTPVLIIGNKADLVAPPPILPPDDASPAPPGPSQQSHRSASVSSNARPFDISPYHWRFMTPLLSHYDYDDIPTYVIDTSNHHLLLDLQVLSRELGLDLRNGILHLTNETVLAMDRDIGLFTVSCRDGTGISDVIEWLMQL</sequence>
<evidence type="ECO:0000256" key="5">
    <source>
        <dbReference type="SAM" id="MobiDB-lite"/>
    </source>
</evidence>
<protein>
    <submittedName>
        <fullName evidence="6">AEL232Cp</fullName>
    </submittedName>
</protein>
<name>Q758J4_EREGS</name>
<dbReference type="Pfam" id="PF00025">
    <property type="entry name" value="Arf"/>
    <property type="match status" value="1"/>
</dbReference>
<dbReference type="KEGG" id="ago:AGOS_AEL232C"/>
<dbReference type="GeneID" id="4620811"/>
<keyword evidence="1 3" id="KW-0547">Nucleotide-binding</keyword>
<dbReference type="eggNOG" id="KOG0075">
    <property type="taxonomic scope" value="Eukaryota"/>
</dbReference>
<accession>Q758J4</accession>